<dbReference type="SUPFAM" id="SSF55909">
    <property type="entry name" value="Pentein"/>
    <property type="match status" value="1"/>
</dbReference>
<dbReference type="Gene3D" id="3.75.10.10">
    <property type="entry name" value="L-arginine/glycine Amidinotransferase, Chain A"/>
    <property type="match status" value="1"/>
</dbReference>
<keyword evidence="4" id="KW-1185">Reference proteome</keyword>
<comment type="caution">
    <text evidence="3">The sequence shown here is derived from an EMBL/GenBank/DDBJ whole genome shotgun (WGS) entry which is preliminary data.</text>
</comment>
<evidence type="ECO:0000313" key="3">
    <source>
        <dbReference type="EMBL" id="NRN62849.1"/>
    </source>
</evidence>
<accession>A0ABX2EVD2</accession>
<dbReference type="Proteomes" id="UP000763557">
    <property type="component" value="Unassembled WGS sequence"/>
</dbReference>
<name>A0ABX2EVD2_9PSEU</name>
<gene>
    <name evidence="3" type="ORF">GC106_500</name>
</gene>
<proteinExistence type="inferred from homology"/>
<protein>
    <submittedName>
        <fullName evidence="3">N-dimethylarginine dimethylaminohydrolase</fullName>
    </submittedName>
</protein>
<dbReference type="PANTHER" id="PTHR12737">
    <property type="entry name" value="DIMETHYLARGININE DIMETHYLAMINOHYDROLASE"/>
    <property type="match status" value="1"/>
</dbReference>
<dbReference type="Pfam" id="PF19420">
    <property type="entry name" value="DDAH_eukar"/>
    <property type="match status" value="1"/>
</dbReference>
<evidence type="ECO:0000256" key="1">
    <source>
        <dbReference type="ARBA" id="ARBA00008532"/>
    </source>
</evidence>
<evidence type="ECO:0000256" key="2">
    <source>
        <dbReference type="ARBA" id="ARBA00022801"/>
    </source>
</evidence>
<dbReference type="RefSeq" id="WP_173123077.1">
    <property type="nucleotide sequence ID" value="NZ_CBCSGW010000042.1"/>
</dbReference>
<organism evidence="3 4">
    <name type="scientific">Kibdelosporangium persicum</name>
    <dbReference type="NCBI Taxonomy" id="2698649"/>
    <lineage>
        <taxon>Bacteria</taxon>
        <taxon>Bacillati</taxon>
        <taxon>Actinomycetota</taxon>
        <taxon>Actinomycetes</taxon>
        <taxon>Pseudonocardiales</taxon>
        <taxon>Pseudonocardiaceae</taxon>
        <taxon>Kibdelosporangium</taxon>
    </lineage>
</organism>
<reference evidence="3 4" key="1">
    <citation type="submission" date="2020-01" db="EMBL/GenBank/DDBJ databases">
        <title>Kibdelosporangium persica a novel Actinomycetes from a hot desert in Iran.</title>
        <authorList>
            <person name="Safaei N."/>
            <person name="Zaburannyi N."/>
            <person name="Mueller R."/>
            <person name="Wink J."/>
        </authorList>
    </citation>
    <scope>NUCLEOTIDE SEQUENCE [LARGE SCALE GENOMIC DNA]</scope>
    <source>
        <strain evidence="3 4">4NS15</strain>
    </source>
</reference>
<dbReference type="InterPro" id="IPR033199">
    <property type="entry name" value="DDAH-like"/>
</dbReference>
<evidence type="ECO:0000313" key="4">
    <source>
        <dbReference type="Proteomes" id="UP000763557"/>
    </source>
</evidence>
<keyword evidence="2" id="KW-0378">Hydrolase</keyword>
<comment type="similarity">
    <text evidence="1">Belongs to the DDAH family.</text>
</comment>
<sequence length="280" mass="30944">MAELTWGRRFLMCPPEYFDVSYSINHWMDTEVKVDRDKAFEQWQDLAGTLRAAGAVVNEVPPQPDLPDFVFTANAGIIDNGGFLPAHMRFSQRRPEVDHVRRWMSANSWEVFEPPPAVQEGAGDALPFAGGLVAGYGMRSELSAYDAITERTGWTVHPFQLTDPRYYHIDIAFCPLDSRTALIVPEAFTPNDRRRLARLVPDAVLATTEEGSMFVANSIVVGRTVVMPACTPRLAKSLERRGFDIAVCDVSEFLKAGGGCRCLTLALDVTLSSDSDEVAA</sequence>
<dbReference type="EMBL" id="JAAATY010000001">
    <property type="protein sequence ID" value="NRN62849.1"/>
    <property type="molecule type" value="Genomic_DNA"/>
</dbReference>
<dbReference type="PANTHER" id="PTHR12737:SF9">
    <property type="entry name" value="DIMETHYLARGININASE"/>
    <property type="match status" value="1"/>
</dbReference>